<dbReference type="EMBL" id="CP001160">
    <property type="protein sequence ID" value="ACI64665.1"/>
    <property type="molecule type" value="Genomic_DNA"/>
</dbReference>
<dbReference type="RefSeq" id="XP_002295948.1">
    <property type="nucleotide sequence ID" value="XM_002295912.1"/>
</dbReference>
<dbReference type="SUPFAM" id="SSF90209">
    <property type="entry name" value="Ran binding protein zinc finger-like"/>
    <property type="match status" value="1"/>
</dbReference>
<dbReference type="Gene3D" id="2.30.30.380">
    <property type="entry name" value="Zn-finger domain of Sec23/24"/>
    <property type="match status" value="1"/>
</dbReference>
<dbReference type="PANTHER" id="PTHR46622:SF1">
    <property type="entry name" value="DNA-DEPENDENT METALLOPROTEASE WSS1"/>
    <property type="match status" value="1"/>
</dbReference>
<dbReference type="eggNOG" id="KOG1558">
    <property type="taxonomic scope" value="Eukaryota"/>
</dbReference>
<evidence type="ECO:0000259" key="6">
    <source>
        <dbReference type="PROSITE" id="PS50199"/>
    </source>
</evidence>
<feature type="domain" description="RanBP2-type" evidence="6">
    <location>
        <begin position="430"/>
        <end position="459"/>
    </location>
</feature>
<sequence length="473" mass="51650">MSSNRSFGAKIRTLNDITNGYNNDDDDDGQDATVGTATHERKTSSASNHNHGTTTNMQIQHIPSLPSAAQASAILRRIHTEFKTIIERRGWNVLTISEMCCCGDGLDHNNANSFSKRKRKTKIMPNNVLGYNLTKFHGRKSHAVHLRLRNVTNHSTFLPYEDIAGTMCHELAHCMVGPHNAAFYKAMEEIEEQYAVFLARGVVVDGDGFPVGSGEAHVLGHGGGGIGRNKGVVASDGKKNALAAAEARRKGNLTQGQYVLGGKSTKKPLDPREAARIAAERRLLDSKYCLPCNEIIELLGYTSSEEDDDGEVEVVDSVDVVKMPRAKVDKTGIEKKKQCVEDMKPPANAKSENSGSTDGVIDLTDDSFDANNLPPKQQHIKSKVAVSSRIKQWECSCCTLINERSYLSCQACDTPSDTAIEAALPKSTTDDESWNCPQCTYSNPSSLNACDACRLKRPAIDTADEEDEKMKST</sequence>
<protein>
    <recommendedName>
        <fullName evidence="10">WLM domain-containing protein</fullName>
    </recommendedName>
</protein>
<feature type="domain" description="RanBP2-type" evidence="6">
    <location>
        <begin position="389"/>
        <end position="418"/>
    </location>
</feature>
<evidence type="ECO:0000259" key="7">
    <source>
        <dbReference type="PROSITE" id="PS51397"/>
    </source>
</evidence>
<evidence type="ECO:0000256" key="1">
    <source>
        <dbReference type="ARBA" id="ARBA00022723"/>
    </source>
</evidence>
<name>B5YNP2_THAPS</name>
<feature type="compositionally biased region" description="Polar residues" evidence="5">
    <location>
        <begin position="44"/>
        <end position="54"/>
    </location>
</feature>
<evidence type="ECO:0008006" key="10">
    <source>
        <dbReference type="Google" id="ProtNLM"/>
    </source>
</evidence>
<accession>B5YNP2</accession>
<dbReference type="AlphaFoldDB" id="B5YNP2"/>
<dbReference type="InterPro" id="IPR001876">
    <property type="entry name" value="Znf_RanBP2"/>
</dbReference>
<dbReference type="KEGG" id="tps:THAPS_7220"/>
<dbReference type="OMA" id="GTLCEFY"/>
<dbReference type="GO" id="GO:0008270">
    <property type="term" value="F:zinc ion binding"/>
    <property type="evidence" value="ECO:0007669"/>
    <property type="project" value="UniProtKB-KW"/>
</dbReference>
<feature type="region of interest" description="Disordered" evidence="5">
    <location>
        <begin position="18"/>
        <end position="54"/>
    </location>
</feature>
<dbReference type="PROSITE" id="PS50199">
    <property type="entry name" value="ZF_RANBP2_2"/>
    <property type="match status" value="2"/>
</dbReference>
<dbReference type="HOGENOM" id="CLU_578112_0_0_1"/>
<dbReference type="PaxDb" id="35128-Thaps7220"/>
<keyword evidence="2 4" id="KW-0863">Zinc-finger</keyword>
<dbReference type="InParanoid" id="B5YNP2"/>
<dbReference type="PROSITE" id="PS51397">
    <property type="entry name" value="WLM"/>
    <property type="match status" value="1"/>
</dbReference>
<proteinExistence type="predicted"/>
<reference evidence="8 9" key="2">
    <citation type="journal article" date="2008" name="Nature">
        <title>The Phaeodactylum genome reveals the evolutionary history of diatom genomes.</title>
        <authorList>
            <person name="Bowler C."/>
            <person name="Allen A.E."/>
            <person name="Badger J.H."/>
            <person name="Grimwood J."/>
            <person name="Jabbari K."/>
            <person name="Kuo A."/>
            <person name="Maheswari U."/>
            <person name="Martens C."/>
            <person name="Maumus F."/>
            <person name="Otillar R.P."/>
            <person name="Rayko E."/>
            <person name="Salamov A."/>
            <person name="Vandepoele K."/>
            <person name="Beszteri B."/>
            <person name="Gruber A."/>
            <person name="Heijde M."/>
            <person name="Katinka M."/>
            <person name="Mock T."/>
            <person name="Valentin K."/>
            <person name="Verret F."/>
            <person name="Berges J.A."/>
            <person name="Brownlee C."/>
            <person name="Cadoret J.P."/>
            <person name="Chiovitti A."/>
            <person name="Choi C.J."/>
            <person name="Coesel S."/>
            <person name="De Martino A."/>
            <person name="Detter J.C."/>
            <person name="Durkin C."/>
            <person name="Falciatore A."/>
            <person name="Fournet J."/>
            <person name="Haruta M."/>
            <person name="Huysman M.J."/>
            <person name="Jenkins B.D."/>
            <person name="Jiroutova K."/>
            <person name="Jorgensen R.E."/>
            <person name="Joubert Y."/>
            <person name="Kaplan A."/>
            <person name="Kroger N."/>
            <person name="Kroth P.G."/>
            <person name="La Roche J."/>
            <person name="Lindquist E."/>
            <person name="Lommer M."/>
            <person name="Martin-Jezequel V."/>
            <person name="Lopez P.J."/>
            <person name="Lucas S."/>
            <person name="Mangogna M."/>
            <person name="McGinnis K."/>
            <person name="Medlin L.K."/>
            <person name="Montsant A."/>
            <person name="Oudot-Le Secq M.P."/>
            <person name="Napoli C."/>
            <person name="Obornik M."/>
            <person name="Parker M.S."/>
            <person name="Petit J.L."/>
            <person name="Porcel B.M."/>
            <person name="Poulsen N."/>
            <person name="Robison M."/>
            <person name="Rychlewski L."/>
            <person name="Rynearson T.A."/>
            <person name="Schmutz J."/>
            <person name="Shapiro H."/>
            <person name="Siaut M."/>
            <person name="Stanley M."/>
            <person name="Sussman M.R."/>
            <person name="Taylor A.R."/>
            <person name="Vardi A."/>
            <person name="von Dassow P."/>
            <person name="Vyverman W."/>
            <person name="Willis A."/>
            <person name="Wyrwicz L.S."/>
            <person name="Rokhsar D.S."/>
            <person name="Weissenbach J."/>
            <person name="Armbrust E.V."/>
            <person name="Green B.R."/>
            <person name="Van de Peer Y."/>
            <person name="Grigoriev I.V."/>
        </authorList>
    </citation>
    <scope>NUCLEOTIDE SEQUENCE [LARGE SCALE GENOMIC DNA]</scope>
    <source>
        <strain evidence="8 9">CCMP1335</strain>
    </source>
</reference>
<evidence type="ECO:0000313" key="9">
    <source>
        <dbReference type="Proteomes" id="UP000001449"/>
    </source>
</evidence>
<dbReference type="InterPro" id="IPR036443">
    <property type="entry name" value="Znf_RanBP2_sf"/>
</dbReference>
<dbReference type="PANTHER" id="PTHR46622">
    <property type="entry name" value="DNA-DEPENDENT METALLOPROTEASE WSS1"/>
    <property type="match status" value="1"/>
</dbReference>
<dbReference type="GO" id="GO:0006281">
    <property type="term" value="P:DNA repair"/>
    <property type="evidence" value="ECO:0000318"/>
    <property type="project" value="GO_Central"/>
</dbReference>
<dbReference type="STRING" id="35128.B5YNP2"/>
<organism evidence="8 9">
    <name type="scientific">Thalassiosira pseudonana</name>
    <name type="common">Marine diatom</name>
    <name type="synonym">Cyclotella nana</name>
    <dbReference type="NCBI Taxonomy" id="35128"/>
    <lineage>
        <taxon>Eukaryota</taxon>
        <taxon>Sar</taxon>
        <taxon>Stramenopiles</taxon>
        <taxon>Ochrophyta</taxon>
        <taxon>Bacillariophyta</taxon>
        <taxon>Coscinodiscophyceae</taxon>
        <taxon>Thalassiosirophycidae</taxon>
        <taxon>Thalassiosirales</taxon>
        <taxon>Thalassiosiraceae</taxon>
        <taxon>Thalassiosira</taxon>
    </lineage>
</organism>
<evidence type="ECO:0000256" key="5">
    <source>
        <dbReference type="SAM" id="MobiDB-lite"/>
    </source>
</evidence>
<keyword evidence="1" id="KW-0479">Metal-binding</keyword>
<dbReference type="InterPro" id="IPR053000">
    <property type="entry name" value="WSS1-like_metalloprotease"/>
</dbReference>
<keyword evidence="9" id="KW-1185">Reference proteome</keyword>
<keyword evidence="3" id="KW-0862">Zinc</keyword>
<dbReference type="GeneID" id="7447165"/>
<evidence type="ECO:0000256" key="3">
    <source>
        <dbReference type="ARBA" id="ARBA00022833"/>
    </source>
</evidence>
<dbReference type="Proteomes" id="UP000001449">
    <property type="component" value="Chromosome 7"/>
</dbReference>
<dbReference type="InterPro" id="IPR013536">
    <property type="entry name" value="WLM_dom"/>
</dbReference>
<feature type="domain" description="WLM" evidence="7">
    <location>
        <begin position="47"/>
        <end position="284"/>
    </location>
</feature>
<dbReference type="GO" id="GO:0005634">
    <property type="term" value="C:nucleus"/>
    <property type="evidence" value="ECO:0000318"/>
    <property type="project" value="GO_Central"/>
</dbReference>
<evidence type="ECO:0000313" key="8">
    <source>
        <dbReference type="EMBL" id="ACI64665.1"/>
    </source>
</evidence>
<dbReference type="PROSITE" id="PS01358">
    <property type="entry name" value="ZF_RANBP2_1"/>
    <property type="match status" value="1"/>
</dbReference>
<evidence type="ECO:0000256" key="2">
    <source>
        <dbReference type="ARBA" id="ARBA00022771"/>
    </source>
</evidence>
<dbReference type="SMART" id="SM00547">
    <property type="entry name" value="ZnF_RBZ"/>
    <property type="match status" value="2"/>
</dbReference>
<dbReference type="GO" id="GO:0008237">
    <property type="term" value="F:metallopeptidase activity"/>
    <property type="evidence" value="ECO:0000318"/>
    <property type="project" value="GO_Central"/>
</dbReference>
<gene>
    <name evidence="8" type="ORF">THAPS_7220</name>
</gene>
<evidence type="ECO:0000256" key="4">
    <source>
        <dbReference type="PROSITE-ProRule" id="PRU00322"/>
    </source>
</evidence>
<dbReference type="Pfam" id="PF08325">
    <property type="entry name" value="WLM"/>
    <property type="match status" value="1"/>
</dbReference>
<dbReference type="Pfam" id="PF00641">
    <property type="entry name" value="Zn_ribbon_RanBP"/>
    <property type="match status" value="2"/>
</dbReference>
<reference evidence="8 9" key="1">
    <citation type="journal article" date="2004" name="Science">
        <title>The genome of the diatom Thalassiosira pseudonana: ecology, evolution, and metabolism.</title>
        <authorList>
            <person name="Armbrust E.V."/>
            <person name="Berges J.A."/>
            <person name="Bowler C."/>
            <person name="Green B.R."/>
            <person name="Martinez D."/>
            <person name="Putnam N.H."/>
            <person name="Zhou S."/>
            <person name="Allen A.E."/>
            <person name="Apt K.E."/>
            <person name="Bechner M."/>
            <person name="Brzezinski M.A."/>
            <person name="Chaal B.K."/>
            <person name="Chiovitti A."/>
            <person name="Davis A.K."/>
            <person name="Demarest M.S."/>
            <person name="Detter J.C."/>
            <person name="Glavina T."/>
            <person name="Goodstein D."/>
            <person name="Hadi M.Z."/>
            <person name="Hellsten U."/>
            <person name="Hildebrand M."/>
            <person name="Jenkins B.D."/>
            <person name="Jurka J."/>
            <person name="Kapitonov V.V."/>
            <person name="Kroger N."/>
            <person name="Lau W.W."/>
            <person name="Lane T.W."/>
            <person name="Larimer F.W."/>
            <person name="Lippmeier J.C."/>
            <person name="Lucas S."/>
            <person name="Medina M."/>
            <person name="Montsant A."/>
            <person name="Obornik M."/>
            <person name="Parker M.S."/>
            <person name="Palenik B."/>
            <person name="Pazour G.J."/>
            <person name="Richardson P.M."/>
            <person name="Rynearson T.A."/>
            <person name="Saito M.A."/>
            <person name="Schwartz D.C."/>
            <person name="Thamatrakoln K."/>
            <person name="Valentin K."/>
            <person name="Vardi A."/>
            <person name="Wilkerson F.P."/>
            <person name="Rokhsar D.S."/>
        </authorList>
    </citation>
    <scope>NUCLEOTIDE SEQUENCE [LARGE SCALE GENOMIC DNA]</scope>
    <source>
        <strain evidence="8 9">CCMP1335</strain>
    </source>
</reference>